<feature type="compositionally biased region" description="Polar residues" evidence="1">
    <location>
        <begin position="60"/>
        <end position="69"/>
    </location>
</feature>
<evidence type="ECO:0000313" key="3">
    <source>
        <dbReference type="Proteomes" id="UP001369815"/>
    </source>
</evidence>
<gene>
    <name evidence="2" type="ORF">Daesc_006577</name>
</gene>
<evidence type="ECO:0000256" key="1">
    <source>
        <dbReference type="SAM" id="MobiDB-lite"/>
    </source>
</evidence>
<protein>
    <submittedName>
        <fullName evidence="2">Uncharacterized protein</fullName>
    </submittedName>
</protein>
<feature type="region of interest" description="Disordered" evidence="1">
    <location>
        <begin position="46"/>
        <end position="76"/>
    </location>
</feature>
<dbReference type="AlphaFoldDB" id="A0AAX6MHE5"/>
<dbReference type="EMBL" id="JBANMG010000006">
    <property type="protein sequence ID" value="KAK6952049.1"/>
    <property type="molecule type" value="Genomic_DNA"/>
</dbReference>
<dbReference type="Proteomes" id="UP001369815">
    <property type="component" value="Unassembled WGS sequence"/>
</dbReference>
<evidence type="ECO:0000313" key="2">
    <source>
        <dbReference type="EMBL" id="KAK6952049.1"/>
    </source>
</evidence>
<accession>A0AAX6MHE5</accession>
<proteinExistence type="predicted"/>
<name>A0AAX6MHE5_9PEZI</name>
<sequence length="119" mass="13009">MTCSHIHCSHPEPQVQHCSDLVSDHAHPLVDMLPENAALLARARAKKSGSCPDGTVRTAELTSPEQNNLKHGPTAGLCSAQRPSQYHFSIPFSACSKEHDESMLTLSWSTAWAIEFTKT</sequence>
<organism evidence="2 3">
    <name type="scientific">Daldinia eschscholtzii</name>
    <dbReference type="NCBI Taxonomy" id="292717"/>
    <lineage>
        <taxon>Eukaryota</taxon>
        <taxon>Fungi</taxon>
        <taxon>Dikarya</taxon>
        <taxon>Ascomycota</taxon>
        <taxon>Pezizomycotina</taxon>
        <taxon>Sordariomycetes</taxon>
        <taxon>Xylariomycetidae</taxon>
        <taxon>Xylariales</taxon>
        <taxon>Hypoxylaceae</taxon>
        <taxon>Daldinia</taxon>
    </lineage>
</organism>
<keyword evidence="3" id="KW-1185">Reference proteome</keyword>
<comment type="caution">
    <text evidence="2">The sequence shown here is derived from an EMBL/GenBank/DDBJ whole genome shotgun (WGS) entry which is preliminary data.</text>
</comment>
<reference evidence="2 3" key="1">
    <citation type="journal article" date="2024" name="Front Chem Biol">
        <title>Unveiling the potential of Daldinia eschscholtzii MFLUCC 19-0629 through bioactivity and bioinformatics studies for enhanced sustainable agriculture production.</title>
        <authorList>
            <person name="Brooks S."/>
            <person name="Weaver J.A."/>
            <person name="Klomchit A."/>
            <person name="Alharthi S.A."/>
            <person name="Onlamun T."/>
            <person name="Nurani R."/>
            <person name="Vong T.K."/>
            <person name="Alberti F."/>
            <person name="Greco C."/>
        </authorList>
    </citation>
    <scope>NUCLEOTIDE SEQUENCE [LARGE SCALE GENOMIC DNA]</scope>
    <source>
        <strain evidence="2">MFLUCC 19-0629</strain>
    </source>
</reference>